<feature type="region of interest" description="Disordered" evidence="9">
    <location>
        <begin position="1080"/>
        <end position="1130"/>
    </location>
</feature>
<dbReference type="Gene3D" id="1.20.120.850">
    <property type="entry name" value="SWI2/SNF2 ATPases, N-terminal domain"/>
    <property type="match status" value="1"/>
</dbReference>
<feature type="region of interest" description="Disordered" evidence="9">
    <location>
        <begin position="169"/>
        <end position="198"/>
    </location>
</feature>
<dbReference type="InterPro" id="IPR014001">
    <property type="entry name" value="Helicase_ATP-bd"/>
</dbReference>
<dbReference type="InterPro" id="IPR000330">
    <property type="entry name" value="SNF2_N"/>
</dbReference>
<dbReference type="CDD" id="cd18793">
    <property type="entry name" value="SF2_C_SNF"/>
    <property type="match status" value="1"/>
</dbReference>
<feature type="compositionally biased region" description="Basic and acidic residues" evidence="9">
    <location>
        <begin position="460"/>
        <end position="469"/>
    </location>
</feature>
<evidence type="ECO:0000256" key="1">
    <source>
        <dbReference type="ARBA" id="ARBA00004123"/>
    </source>
</evidence>
<dbReference type="Pfam" id="PF00176">
    <property type="entry name" value="SNF2-rel_dom"/>
    <property type="match status" value="1"/>
</dbReference>
<keyword evidence="7" id="KW-0238">DNA-binding</keyword>
<feature type="domain" description="Helicase C-terminal" evidence="11">
    <location>
        <begin position="1201"/>
        <end position="1367"/>
    </location>
</feature>
<comment type="subcellular location">
    <subcellularLocation>
        <location evidence="1">Nucleus</location>
    </subcellularLocation>
</comment>
<evidence type="ECO:0000256" key="9">
    <source>
        <dbReference type="SAM" id="MobiDB-lite"/>
    </source>
</evidence>
<evidence type="ECO:0000259" key="11">
    <source>
        <dbReference type="PROSITE" id="PS51194"/>
    </source>
</evidence>
<dbReference type="InterPro" id="IPR049730">
    <property type="entry name" value="SNF2/RAD54-like_C"/>
</dbReference>
<dbReference type="SMART" id="SM00487">
    <property type="entry name" value="DEXDc"/>
    <property type="match status" value="1"/>
</dbReference>
<dbReference type="PANTHER" id="PTHR45797:SF1">
    <property type="entry name" value="HELICASE ARIP4"/>
    <property type="match status" value="1"/>
</dbReference>
<dbReference type="SMART" id="SM00490">
    <property type="entry name" value="HELICc"/>
    <property type="match status" value="1"/>
</dbReference>
<keyword evidence="3" id="KW-0547">Nucleotide-binding</keyword>
<dbReference type="PROSITE" id="PS51192">
    <property type="entry name" value="HELICASE_ATP_BIND_1"/>
    <property type="match status" value="1"/>
</dbReference>
<dbReference type="InterPro" id="IPR027417">
    <property type="entry name" value="P-loop_NTPase"/>
</dbReference>
<dbReference type="InterPro" id="IPR044574">
    <property type="entry name" value="ARIP4-like"/>
</dbReference>
<comment type="similarity">
    <text evidence="2">Belongs to the SNF2/RAD54 helicase family.</text>
</comment>
<feature type="region of interest" description="Disordered" evidence="9">
    <location>
        <begin position="1142"/>
        <end position="1161"/>
    </location>
</feature>
<evidence type="ECO:0000313" key="12">
    <source>
        <dbReference type="Proteomes" id="UP000695022"/>
    </source>
</evidence>
<feature type="compositionally biased region" description="Basic and acidic residues" evidence="9">
    <location>
        <begin position="384"/>
        <end position="402"/>
    </location>
</feature>
<feature type="region of interest" description="Disordered" evidence="9">
    <location>
        <begin position="1824"/>
        <end position="1874"/>
    </location>
</feature>
<feature type="compositionally biased region" description="Basic residues" evidence="9">
    <location>
        <begin position="368"/>
        <end position="378"/>
    </location>
</feature>
<feature type="compositionally biased region" description="Polar residues" evidence="9">
    <location>
        <begin position="9"/>
        <end position="49"/>
    </location>
</feature>
<feature type="compositionally biased region" description="Polar residues" evidence="9">
    <location>
        <begin position="1842"/>
        <end position="1874"/>
    </location>
</feature>
<accession>A0ABM1EFK0</accession>
<evidence type="ECO:0000313" key="13">
    <source>
        <dbReference type="RefSeq" id="XP_014670971.1"/>
    </source>
</evidence>
<keyword evidence="8" id="KW-0539">Nucleus</keyword>
<feature type="compositionally biased region" description="Basic and acidic residues" evidence="9">
    <location>
        <begin position="1771"/>
        <end position="1785"/>
    </location>
</feature>
<feature type="compositionally biased region" description="Polar residues" evidence="9">
    <location>
        <begin position="653"/>
        <end position="667"/>
    </location>
</feature>
<gene>
    <name evidence="13" type="primary">LOC106811762</name>
</gene>
<feature type="compositionally biased region" description="Polar residues" evidence="9">
    <location>
        <begin position="1705"/>
        <end position="1717"/>
    </location>
</feature>
<keyword evidence="5" id="KW-0347">Helicase</keyword>
<evidence type="ECO:0000256" key="6">
    <source>
        <dbReference type="ARBA" id="ARBA00022840"/>
    </source>
</evidence>
<proteinExistence type="inferred from homology"/>
<evidence type="ECO:0000256" key="2">
    <source>
        <dbReference type="ARBA" id="ARBA00007025"/>
    </source>
</evidence>
<feature type="region of interest" description="Disordered" evidence="9">
    <location>
        <begin position="1970"/>
        <end position="1998"/>
    </location>
</feature>
<feature type="region of interest" description="Disordered" evidence="9">
    <location>
        <begin position="1"/>
        <end position="137"/>
    </location>
</feature>
<protein>
    <submittedName>
        <fullName evidence="13">Helicase ARIP4-like</fullName>
    </submittedName>
</protein>
<keyword evidence="6" id="KW-0067">ATP-binding</keyword>
<feature type="compositionally biased region" description="Low complexity" evidence="9">
    <location>
        <begin position="478"/>
        <end position="490"/>
    </location>
</feature>
<dbReference type="Gene3D" id="3.40.50.300">
    <property type="entry name" value="P-loop containing nucleotide triphosphate hydrolases"/>
    <property type="match status" value="2"/>
</dbReference>
<dbReference type="InterPro" id="IPR001650">
    <property type="entry name" value="Helicase_C-like"/>
</dbReference>
<dbReference type="Proteomes" id="UP000695022">
    <property type="component" value="Unplaced"/>
</dbReference>
<evidence type="ECO:0000256" key="7">
    <source>
        <dbReference type="ARBA" id="ARBA00023125"/>
    </source>
</evidence>
<reference evidence="13" key="1">
    <citation type="submission" date="2025-08" db="UniProtKB">
        <authorList>
            <consortium name="RefSeq"/>
        </authorList>
    </citation>
    <scope>IDENTIFICATION</scope>
</reference>
<evidence type="ECO:0000256" key="3">
    <source>
        <dbReference type="ARBA" id="ARBA00022741"/>
    </source>
</evidence>
<keyword evidence="4" id="KW-0378">Hydrolase</keyword>
<evidence type="ECO:0000259" key="10">
    <source>
        <dbReference type="PROSITE" id="PS51192"/>
    </source>
</evidence>
<dbReference type="PANTHER" id="PTHR45797">
    <property type="entry name" value="RAD54-LIKE"/>
    <property type="match status" value="1"/>
</dbReference>
<feature type="compositionally biased region" description="Acidic residues" evidence="9">
    <location>
        <begin position="515"/>
        <end position="529"/>
    </location>
</feature>
<feature type="compositionally biased region" description="Basic and acidic residues" evidence="9">
    <location>
        <begin position="615"/>
        <end position="628"/>
    </location>
</feature>
<feature type="compositionally biased region" description="Basic residues" evidence="9">
    <location>
        <begin position="403"/>
        <end position="413"/>
    </location>
</feature>
<evidence type="ECO:0000256" key="4">
    <source>
        <dbReference type="ARBA" id="ARBA00022801"/>
    </source>
</evidence>
<feature type="compositionally biased region" description="Polar residues" evidence="9">
    <location>
        <begin position="181"/>
        <end position="198"/>
    </location>
</feature>
<feature type="compositionally biased region" description="Polar residues" evidence="9">
    <location>
        <begin position="109"/>
        <end position="122"/>
    </location>
</feature>
<feature type="compositionally biased region" description="Polar residues" evidence="9">
    <location>
        <begin position="1116"/>
        <end position="1130"/>
    </location>
</feature>
<dbReference type="SUPFAM" id="SSF52540">
    <property type="entry name" value="P-loop containing nucleoside triphosphate hydrolases"/>
    <property type="match status" value="2"/>
</dbReference>
<dbReference type="GeneID" id="106811762"/>
<feature type="compositionally biased region" description="Acidic residues" evidence="9">
    <location>
        <begin position="592"/>
        <end position="603"/>
    </location>
</feature>
<feature type="compositionally biased region" description="Basic and acidic residues" evidence="9">
    <location>
        <begin position="1732"/>
        <end position="1750"/>
    </location>
</feature>
<dbReference type="PROSITE" id="PS51194">
    <property type="entry name" value="HELICASE_CTER"/>
    <property type="match status" value="1"/>
</dbReference>
<feature type="compositionally biased region" description="Basic and acidic residues" evidence="9">
    <location>
        <begin position="414"/>
        <end position="451"/>
    </location>
</feature>
<feature type="region of interest" description="Disordered" evidence="9">
    <location>
        <begin position="351"/>
        <end position="672"/>
    </location>
</feature>
<feature type="region of interest" description="Disordered" evidence="9">
    <location>
        <begin position="1704"/>
        <end position="1795"/>
    </location>
</feature>
<dbReference type="InterPro" id="IPR038718">
    <property type="entry name" value="SNF2-like_sf"/>
</dbReference>
<name>A0ABM1EFK0_PRICU</name>
<dbReference type="Pfam" id="PF00271">
    <property type="entry name" value="Helicase_C"/>
    <property type="match status" value="1"/>
</dbReference>
<organism evidence="12 13">
    <name type="scientific">Priapulus caudatus</name>
    <name type="common">Priapulid worm</name>
    <dbReference type="NCBI Taxonomy" id="37621"/>
    <lineage>
        <taxon>Eukaryota</taxon>
        <taxon>Metazoa</taxon>
        <taxon>Ecdysozoa</taxon>
        <taxon>Scalidophora</taxon>
        <taxon>Priapulida</taxon>
        <taxon>Priapulimorpha</taxon>
        <taxon>Priapulimorphida</taxon>
        <taxon>Priapulidae</taxon>
        <taxon>Priapulus</taxon>
    </lineage>
</organism>
<evidence type="ECO:0000256" key="8">
    <source>
        <dbReference type="ARBA" id="ARBA00023242"/>
    </source>
</evidence>
<keyword evidence="12" id="KW-1185">Reference proteome</keyword>
<dbReference type="Gene3D" id="3.40.50.10810">
    <property type="entry name" value="Tandem AAA-ATPase domain"/>
    <property type="match status" value="1"/>
</dbReference>
<sequence length="2144" mass="233973">MEADEELVSSGSNTDLYQQDNLLSRSESLKGHSSTVPDSAGSTISNTPLNPWPDAGLPSQLGSECATSAGMPMHEDEPQSLASNADAVEPDSQSQSFYEQKSVEKDMVVSTSDPVQPYSNGTVGDCPVPSIPGSRSEGEYMRGILETGASKQTAVPDTSVDGDADDSRMSFFTPDERPSFCDNSVTPRRNASEANDENTSAISRCISSSDLMADNVFPTTTGDGTELAGLASNCPSVEPGNLKANVDAILREAASGSMDQVAVAAPDGNYTENDACVGEGALNVDFSEEMDFENATETALEDLQGFLDYVPGGETADADAGGSAVVTGTLDVASEVLDDNTTAAQQRALAESIPWEGEAKPSTSAAHKPVKKPRKKLTTKNAGGKKEKDKEKHEGGDDTDSKPKKKRKRKRKGEGKGGEEKKTKLHVTKERKNVHERKNIRKLLDESKLEHATMAAQQEEMDRKRRLAEVQKSLHAAQEQQQQQLLWLPLEDGTMDNQLEEESDKETVQETEASQQEEENKDLPVEDSESMPLDKQPQNELQVPDAPAIKPRKELPAKPVVTMAKHDDVVCLSSDSEEDSFPSNWRTALAQDMEEAAEPEEKDNELIELTSSDDEEKKKERKKEVVKTEDEDSDVVLITSDNSDQADEDDVANSGSHVNDASNQPDSQGRVLVNVGHPPDEPDIFLAPQLNKAVKPHQIGGIRFLYDNLVESLTRCKTSNGFGCILAHSMGLGKTLQLISFTDVFLRHTDCRNVIAIVPVNTLLNWVAEFDLWLPTTSNSPPEEVLTRQFEVFILNDSCKTMASRARVVNKWHSEGGVLIMGYEMYRLLVSNKFKRSSKSKRARARAVAADCKQDALIIDIEEEELNKQYMQDVEKALIRPGPDLVICDEGHRIKNCSASISNTLKNIRTKRRVVLTGYPLQNNLIEYYCMVDFIRPNFLGTKAEFMNMFERPISNGHCTDSMPVDKRLMRFRSHVLHSLLEGFVQRRGHTVLQSCLPPKEEHVLLVPLSPVQKRLYRAFMVVCTSGMSSWARCNPIKAFSVCCKIWNHPDILYDTVRKKNRKVDDLDLDLPELAVDGVESAAGGSGKATTPKRRGRPPKAGSKASPISRPVVADNGNSNMSSMVSEDSDSNFPTSVSCGVSGTTSVPASAEPKQTLDAGPSLFNDKVDKMIDYEWADDLVKDYQPGLLENGGKFVLTLCLLEESIHLQDKVLLFSQSLSTLDLIEKFLGRHYVPLPADADPQQPRVKWSKNQHYYRLDGSTSSSDRERLITQFNESKDIHLFLLSTRAGCLGVNLIGANRVIVFDASWNPCHDAQAVCRVYRYGQRKACHVYRLVADNTLEKKIYDRQITKQGMSDRVVDELQPELTFSKKEVESLLTYQEADSPMVDVSMCADKYTDNILQHICSTYSHWLTKEPFQHEALLLDRKDRRLTRGEKKLARQSYEMEKKAGVSYSRRGDFRSNIGGFDRPVAPVRPMQSLVAPSGERMVPLHSAPIPMQPQHVRVPASTISDVAGALRLPTAGVQVAQVVTTKPIPIPLQQTSTQTTAHTSAMSMIPTGQKIMIIRTPRGIYIRTADGKMFSVKPRQQASAGGGSEIERALGSLGLPQGRASDLPDLLPTVESLTGAGRSNTLTEVVSRSYQVTGLSARPAPRIVARAAPSRTVAAGVRSAALGAPSSARGAPSSARGAPSSARGVAFASAVRRSVSQGNPLSSLSSIVDGLPRRKSSSDPALDRDDAVTPDDAGAKDGEPPATQGSESSPMEDVSEPADETARSREGTLSRHDSLASMQSTDSAVLTRRTEHLNLSQGVGDAEEEADDIIDSQQHPSTLPHGDDDDEMASRSPSNGESLLQRTSLHSDDTIPTSLQSNVGMSSLQKPSLLSKVRMSSMQKPSLQPNIRVFAVKKSSSLKPNVRMISLQKSPSLHATVGMPSLQKPSSLKPNVSVSLLQKPVKPTISMSSLQNVSSVKPCVSNSSTQNPSAVKPSVSISSMQHPSSLQSNDGIASLMEHSLNHMEHSSVRSAERITGRQHPTLMKPNDSVVSVERNEGVTSLHEGVTSLQRNEGVASLQHEGMVSLQHEGVATLQHEGVTSLQRNEGVASLQRNEGVASLQQNEGVASLQHNEGVASLQRNEGVDSLQKFDQFI</sequence>
<evidence type="ECO:0000256" key="5">
    <source>
        <dbReference type="ARBA" id="ARBA00022806"/>
    </source>
</evidence>
<dbReference type="RefSeq" id="XP_014670971.1">
    <property type="nucleotide sequence ID" value="XM_014815485.1"/>
</dbReference>
<feature type="domain" description="Helicase ATP-binding" evidence="10">
    <location>
        <begin position="715"/>
        <end position="938"/>
    </location>
</feature>